<dbReference type="InterPro" id="IPR028098">
    <property type="entry name" value="Glyco_trans_4-like_N"/>
</dbReference>
<feature type="domain" description="Glycosyltransferase subfamily 4-like N-terminal" evidence="2">
    <location>
        <begin position="15"/>
        <end position="209"/>
    </location>
</feature>
<name>A0A8J6TL71_9BACT</name>
<evidence type="ECO:0000259" key="2">
    <source>
        <dbReference type="Pfam" id="PF13439"/>
    </source>
</evidence>
<gene>
    <name evidence="3" type="ORF">H8D96_13570</name>
</gene>
<dbReference type="Proteomes" id="UP000605201">
    <property type="component" value="Unassembled WGS sequence"/>
</dbReference>
<dbReference type="GO" id="GO:0016757">
    <property type="term" value="F:glycosyltransferase activity"/>
    <property type="evidence" value="ECO:0007669"/>
    <property type="project" value="InterPro"/>
</dbReference>
<dbReference type="InterPro" id="IPR001296">
    <property type="entry name" value="Glyco_trans_1"/>
</dbReference>
<dbReference type="SUPFAM" id="SSF53756">
    <property type="entry name" value="UDP-Glycosyltransferase/glycogen phosphorylase"/>
    <property type="match status" value="1"/>
</dbReference>
<sequence length="404" mass="46046">MKIAFIVDVFPSLSETFILDQITGLVDQGHEVEIFAGARSNDNQLHPEVGRYHLLEHTHYHNEAPENRFQRALKGLAIIFHNFLKHPRPILCSLNVFKYGRDAFALSLLYKTSLFLSRGKFDIIVCHFGTNGNLGALLNEIGIDGRLVTMFHGYDLRCGIDQGHQMFNRLFDRGDCFLSISSYTEKKLLLFGLNPKKIKYHPVGIHLDRFLFEKKAVNFNAKRPLKILSVARLTKEKGLFHGIRAVREVIKKNPDIPIKYNIIGYGPLYEELQNFVMEQGVENHVFFLGPKNRREIRDILKESDLFFLPSNAEVLPVTLMEAQASGLPVVSTSIGGISEIVEEGKSGFLVQPGDEQAMADRLTYLIKNKNNWSEFGKAGRKIIEEKYNISKLNQKLIEIFQTLI</sequence>
<dbReference type="Pfam" id="PF13439">
    <property type="entry name" value="Glyco_transf_4"/>
    <property type="match status" value="1"/>
</dbReference>
<dbReference type="PANTHER" id="PTHR45947:SF15">
    <property type="entry name" value="TEICHURONIC ACID BIOSYNTHESIS GLYCOSYLTRANSFERASE TUAC-RELATED"/>
    <property type="match status" value="1"/>
</dbReference>
<dbReference type="EMBL" id="JACNIG010000255">
    <property type="protein sequence ID" value="MBC8432934.1"/>
    <property type="molecule type" value="Genomic_DNA"/>
</dbReference>
<protein>
    <submittedName>
        <fullName evidence="3">Glycosyltransferase</fullName>
    </submittedName>
</protein>
<accession>A0A8J6TL71</accession>
<evidence type="ECO:0000259" key="1">
    <source>
        <dbReference type="Pfam" id="PF00534"/>
    </source>
</evidence>
<proteinExistence type="predicted"/>
<comment type="caution">
    <text evidence="3">The sequence shown here is derived from an EMBL/GenBank/DDBJ whole genome shotgun (WGS) entry which is preliminary data.</text>
</comment>
<feature type="domain" description="Glycosyl transferase family 1" evidence="1">
    <location>
        <begin position="214"/>
        <end position="381"/>
    </location>
</feature>
<evidence type="ECO:0000313" key="3">
    <source>
        <dbReference type="EMBL" id="MBC8432934.1"/>
    </source>
</evidence>
<dbReference type="Gene3D" id="3.40.50.2000">
    <property type="entry name" value="Glycogen Phosphorylase B"/>
    <property type="match status" value="2"/>
</dbReference>
<organism evidence="3 4">
    <name type="scientific">Candidatus Desulfatibia vada</name>
    <dbReference type="NCBI Taxonomy" id="2841696"/>
    <lineage>
        <taxon>Bacteria</taxon>
        <taxon>Pseudomonadati</taxon>
        <taxon>Thermodesulfobacteriota</taxon>
        <taxon>Desulfobacteria</taxon>
        <taxon>Desulfobacterales</taxon>
        <taxon>Desulfobacterales incertae sedis</taxon>
        <taxon>Candidatus Desulfatibia</taxon>
    </lineage>
</organism>
<dbReference type="Pfam" id="PF00534">
    <property type="entry name" value="Glycos_transf_1"/>
    <property type="match status" value="1"/>
</dbReference>
<dbReference type="InterPro" id="IPR050194">
    <property type="entry name" value="Glycosyltransferase_grp1"/>
</dbReference>
<dbReference type="PANTHER" id="PTHR45947">
    <property type="entry name" value="SULFOQUINOVOSYL TRANSFERASE SQD2"/>
    <property type="match status" value="1"/>
</dbReference>
<reference evidence="3 4" key="1">
    <citation type="submission" date="2020-08" db="EMBL/GenBank/DDBJ databases">
        <title>Bridging the membrane lipid divide: bacteria of the FCB group superphylum have the potential to synthesize archaeal ether lipids.</title>
        <authorList>
            <person name="Villanueva L."/>
            <person name="Von Meijenfeldt F.A.B."/>
            <person name="Westbye A.B."/>
            <person name="Yadav S."/>
            <person name="Hopmans E.C."/>
            <person name="Dutilh B.E."/>
            <person name="Sinninghe Damste J.S."/>
        </authorList>
    </citation>
    <scope>NUCLEOTIDE SEQUENCE [LARGE SCALE GENOMIC DNA]</scope>
    <source>
        <strain evidence="3">NIOZ-UU17</strain>
    </source>
</reference>
<evidence type="ECO:0000313" key="4">
    <source>
        <dbReference type="Proteomes" id="UP000605201"/>
    </source>
</evidence>
<dbReference type="AlphaFoldDB" id="A0A8J6TL71"/>